<dbReference type="Proteomes" id="UP000218267">
    <property type="component" value="Chromosome"/>
</dbReference>
<dbReference type="Gene3D" id="2.120.10.30">
    <property type="entry name" value="TolB, C-terminal domain"/>
    <property type="match status" value="1"/>
</dbReference>
<evidence type="ECO:0000256" key="2">
    <source>
        <dbReference type="ARBA" id="ARBA00022525"/>
    </source>
</evidence>
<evidence type="ECO:0008006" key="5">
    <source>
        <dbReference type="Google" id="ProtNLM"/>
    </source>
</evidence>
<dbReference type="PANTHER" id="PTHR10009">
    <property type="entry name" value="PROTEIN YELLOW-RELATED"/>
    <property type="match status" value="1"/>
</dbReference>
<dbReference type="SUPFAM" id="SSF63829">
    <property type="entry name" value="Calcium-dependent phosphotriesterase"/>
    <property type="match status" value="1"/>
</dbReference>
<reference evidence="3 4" key="1">
    <citation type="journal article" date="2018" name="Mar. Genomics">
        <title>Complete genome sequence of Marinifilaceae bacterium strain SPP2, isolated from the Antarctic marine sediment.</title>
        <authorList>
            <person name="Watanabe M."/>
            <person name="Kojima H."/>
            <person name="Fukui M."/>
        </authorList>
    </citation>
    <scope>NUCLEOTIDE SEQUENCE [LARGE SCALE GENOMIC DNA]</scope>
    <source>
        <strain evidence="3 4">SPP2</strain>
    </source>
</reference>
<comment type="subcellular location">
    <subcellularLocation>
        <location evidence="1">Secreted</location>
    </subcellularLocation>
</comment>
<name>A0A1Y1CL17_9BACT</name>
<reference evidence="4" key="2">
    <citation type="journal article" date="2020" name="Antonie Van Leeuwenhoek">
        <title>Labilibaculum antarcticum sp. nov., a novel facultative anaerobic, psychrotorelant bacterium isolated from marine sediment of Antarctica.</title>
        <authorList>
            <person name="Watanabe M."/>
            <person name="Kojima H."/>
            <person name="Fukui M."/>
        </authorList>
    </citation>
    <scope>NUCLEOTIDE SEQUENCE [LARGE SCALE GENOMIC DNA]</scope>
    <source>
        <strain evidence="4">SPP2</strain>
    </source>
</reference>
<protein>
    <recommendedName>
        <fullName evidence="5">Major royal jelly protein</fullName>
    </recommendedName>
</protein>
<dbReference type="Pfam" id="PF03022">
    <property type="entry name" value="MRJP"/>
    <property type="match status" value="1"/>
</dbReference>
<keyword evidence="2" id="KW-0964">Secreted</keyword>
<organism evidence="3 4">
    <name type="scientific">Labilibaculum antarcticum</name>
    <dbReference type="NCBI Taxonomy" id="1717717"/>
    <lineage>
        <taxon>Bacteria</taxon>
        <taxon>Pseudomonadati</taxon>
        <taxon>Bacteroidota</taxon>
        <taxon>Bacteroidia</taxon>
        <taxon>Marinilabiliales</taxon>
        <taxon>Marinifilaceae</taxon>
        <taxon>Labilibaculum</taxon>
    </lineage>
</organism>
<dbReference type="EMBL" id="AP018042">
    <property type="protein sequence ID" value="BAX81067.1"/>
    <property type="molecule type" value="Genomic_DNA"/>
</dbReference>
<dbReference type="OrthoDB" id="9797664at2"/>
<dbReference type="InterPro" id="IPR017996">
    <property type="entry name" value="MRJP/yellow-related"/>
</dbReference>
<dbReference type="PANTHER" id="PTHR10009:SF18">
    <property type="entry name" value="PROTEIN YELLOW-LIKE PROTEIN"/>
    <property type="match status" value="1"/>
</dbReference>
<accession>A0A1Y1CL17</accession>
<evidence type="ECO:0000313" key="3">
    <source>
        <dbReference type="EMBL" id="BAX81067.1"/>
    </source>
</evidence>
<evidence type="ECO:0000256" key="1">
    <source>
        <dbReference type="ARBA" id="ARBA00004613"/>
    </source>
</evidence>
<proteinExistence type="predicted"/>
<gene>
    <name evidence="3" type="ORF">ALGA_2755</name>
</gene>
<sequence length="348" mass="39221">MRIQIILLAAILLQSCVNQKSSSNKNEVIEVAQYKGQQVTGVSVSHTGRVFANFPRWREDVENSVVEVAADGTTRSYPSERWNNWAIGKSISDSVFVAVQSVVVHNDDLYVLDTRNPLFKGVTDAPRLFVFDLNTNRLKDILVLSPKSYKPTSYINDLRIDEKKNCIYMTDSGEPGLVILNLSTKESKRVLDNHYSTRAETDHLTINSVKWNNTVHSDGIAFNSKTNRLYYHSLTGYNLYSVSADLLNNGDKEQIEADVKLVAKTAAPDGMIFDDKGNLYFADLENNKIQYLTPDGKINTLCEGGKIKWADTFSIFKGYLFYTNSRINETQNGVSDLTFSINKIKIEE</sequence>
<keyword evidence="4" id="KW-1185">Reference proteome</keyword>
<dbReference type="InterPro" id="IPR011042">
    <property type="entry name" value="6-blade_b-propeller_TolB-like"/>
</dbReference>
<dbReference type="PROSITE" id="PS51257">
    <property type="entry name" value="PROKAR_LIPOPROTEIN"/>
    <property type="match status" value="1"/>
</dbReference>
<dbReference type="RefSeq" id="WP_096430048.1">
    <property type="nucleotide sequence ID" value="NZ_AP018042.1"/>
</dbReference>
<dbReference type="GO" id="GO:0005576">
    <property type="term" value="C:extracellular region"/>
    <property type="evidence" value="ECO:0007669"/>
    <property type="project" value="UniProtKB-SubCell"/>
</dbReference>
<evidence type="ECO:0000313" key="4">
    <source>
        <dbReference type="Proteomes" id="UP000218267"/>
    </source>
</evidence>
<dbReference type="AlphaFoldDB" id="A0A1Y1CL17"/>
<dbReference type="KEGG" id="mbas:ALGA_2755"/>